<proteinExistence type="inferred from homology"/>
<dbReference type="GO" id="GO:0006526">
    <property type="term" value="P:L-arginine biosynthetic process"/>
    <property type="evidence" value="ECO:0007669"/>
    <property type="project" value="TreeGrafter"/>
</dbReference>
<dbReference type="AlphaFoldDB" id="A0A9Q7ACM3"/>
<dbReference type="KEGG" id="aram:KAR29_11680"/>
<keyword evidence="5 9" id="KW-0378">Hydrolase</keyword>
<keyword evidence="8" id="KW-0482">Metalloprotease</keyword>
<comment type="cofactor">
    <cofactor evidence="1">
        <name>Zn(2+)</name>
        <dbReference type="ChEBI" id="CHEBI:29105"/>
    </cofactor>
</comment>
<dbReference type="GO" id="GO:0008777">
    <property type="term" value="F:acetylornithine deacetylase activity"/>
    <property type="evidence" value="ECO:0007669"/>
    <property type="project" value="TreeGrafter"/>
</dbReference>
<dbReference type="InterPro" id="IPR002933">
    <property type="entry name" value="Peptidase_M20"/>
</dbReference>
<dbReference type="SUPFAM" id="SSF55031">
    <property type="entry name" value="Bacterial exopeptidase dimerisation domain"/>
    <property type="match status" value="1"/>
</dbReference>
<keyword evidence="4" id="KW-0479">Metal-binding</keyword>
<dbReference type="Gene3D" id="3.30.70.360">
    <property type="match status" value="2"/>
</dbReference>
<dbReference type="NCBIfam" id="TIGR01887">
    <property type="entry name" value="dipeptidaselike"/>
    <property type="match status" value="1"/>
</dbReference>
<organism evidence="9 10">
    <name type="scientific">Aminithiophilus ramosus</name>
    <dbReference type="NCBI Taxonomy" id="3029084"/>
    <lineage>
        <taxon>Bacteria</taxon>
        <taxon>Thermotogati</taxon>
        <taxon>Synergistota</taxon>
        <taxon>Synergistia</taxon>
        <taxon>Synergistales</taxon>
        <taxon>Aminithiophilaceae</taxon>
        <taxon>Aminithiophilus</taxon>
    </lineage>
</organism>
<sequence length="461" mass="48813">MVLSQLQSLQEDLLAEIGRSVAIASVQEAEEEGAPFGRPVRQALDHALDLSRRLGFRAVNVGDMAGYAEYGEGPEMVAVLGHLDVVPAGEGWTRDPFGMTREGNRFYGRGVLDNKGPILTALFALKAVVEAGWPLRRRVRILFGCNEESGCRCMERYVRTEELPVAGFTPDGAYPIINAEKGMINAFCEAPFGGDGPLSVVSLKGGTAPNIVPSRAEALLCGGAALLDEVLDVVRRWKGPEGSSVEALSREEGLLLVAKGLPAHGSMPEKGVNAIACLFDLLGGLPLSGEQESLVEAFNALIGRETDGASLGLALSDALSGALTVNVGTALAGGGKIAFVLNIRFPVTFAAPDVVASLGKGLSKGGIALASEFHHDPLYVSPQSELIGKLQKVYLEITHREPALLAIGGGTYAKSMPNVVAFGPVFPGQEFKVHEADEYWTVDDMMVNARIMAHAIIELAR</sequence>
<dbReference type="Pfam" id="PF01546">
    <property type="entry name" value="Peptidase_M20"/>
    <property type="match status" value="1"/>
</dbReference>
<dbReference type="GO" id="GO:0006508">
    <property type="term" value="P:proteolysis"/>
    <property type="evidence" value="ECO:0007669"/>
    <property type="project" value="UniProtKB-KW"/>
</dbReference>
<dbReference type="InterPro" id="IPR001261">
    <property type="entry name" value="ArgE/DapE_CS"/>
</dbReference>
<evidence type="ECO:0000313" key="9">
    <source>
        <dbReference type="EMBL" id="QTX31964.1"/>
    </source>
</evidence>
<gene>
    <name evidence="9" type="ORF">KAR29_11680</name>
</gene>
<keyword evidence="6" id="KW-0862">Zinc</keyword>
<comment type="similarity">
    <text evidence="2">Belongs to the peptidase M20A family.</text>
</comment>
<dbReference type="InterPro" id="IPR036264">
    <property type="entry name" value="Bact_exopeptidase_dim_dom"/>
</dbReference>
<dbReference type="PANTHER" id="PTHR43808:SF31">
    <property type="entry name" value="N-ACETYL-L-CITRULLINE DEACETYLASE"/>
    <property type="match status" value="1"/>
</dbReference>
<evidence type="ECO:0000256" key="1">
    <source>
        <dbReference type="ARBA" id="ARBA00001947"/>
    </source>
</evidence>
<dbReference type="RefSeq" id="WP_274373165.1">
    <property type="nucleotide sequence ID" value="NZ_CP072943.1"/>
</dbReference>
<dbReference type="SUPFAM" id="SSF53187">
    <property type="entry name" value="Zn-dependent exopeptidases"/>
    <property type="match status" value="1"/>
</dbReference>
<evidence type="ECO:0000256" key="3">
    <source>
        <dbReference type="ARBA" id="ARBA00022670"/>
    </source>
</evidence>
<evidence type="ECO:0000313" key="10">
    <source>
        <dbReference type="Proteomes" id="UP000671879"/>
    </source>
</evidence>
<dbReference type="Proteomes" id="UP000671879">
    <property type="component" value="Chromosome"/>
</dbReference>
<dbReference type="EC" id="3.4.13.-" evidence="9"/>
<name>A0A9Q7ACM3_9BACT</name>
<accession>A0A9Q7ACM3</accession>
<evidence type="ECO:0000256" key="2">
    <source>
        <dbReference type="ARBA" id="ARBA00006247"/>
    </source>
</evidence>
<dbReference type="PROSITE" id="PS00758">
    <property type="entry name" value="ARGE_DAPE_CPG2_1"/>
    <property type="match status" value="1"/>
</dbReference>
<protein>
    <submittedName>
        <fullName evidence="9">Sapep family Mn(2+)-dependent dipeptidase</fullName>
        <ecNumber evidence="9">3.4.13.-</ecNumber>
    </submittedName>
</protein>
<reference evidence="10" key="1">
    <citation type="submission" date="2021-04" db="EMBL/GenBank/DDBJ databases">
        <title>A novel Synergistetes isolate from a pyrite-forming mixed culture.</title>
        <authorList>
            <person name="Bunk B."/>
            <person name="Sproer C."/>
            <person name="Spring S."/>
            <person name="Pester M."/>
        </authorList>
    </citation>
    <scope>NUCLEOTIDE SEQUENCE [LARGE SCALE GENOMIC DNA]</scope>
    <source>
        <strain evidence="10">J.5.4.2-T.3.5.2</strain>
    </source>
</reference>
<dbReference type="GO" id="GO:0008270">
    <property type="term" value="F:zinc ion binding"/>
    <property type="evidence" value="ECO:0007669"/>
    <property type="project" value="InterPro"/>
</dbReference>
<evidence type="ECO:0000256" key="5">
    <source>
        <dbReference type="ARBA" id="ARBA00022801"/>
    </source>
</evidence>
<evidence type="ECO:0000256" key="4">
    <source>
        <dbReference type="ARBA" id="ARBA00022723"/>
    </source>
</evidence>
<dbReference type="PANTHER" id="PTHR43808">
    <property type="entry name" value="ACETYLORNITHINE DEACETYLASE"/>
    <property type="match status" value="1"/>
</dbReference>
<keyword evidence="7 9" id="KW-0224">Dipeptidase</keyword>
<evidence type="ECO:0000256" key="6">
    <source>
        <dbReference type="ARBA" id="ARBA00022833"/>
    </source>
</evidence>
<keyword evidence="10" id="KW-1185">Reference proteome</keyword>
<dbReference type="InterPro" id="IPR010964">
    <property type="entry name" value="M20A_pepV-rel"/>
</dbReference>
<dbReference type="GO" id="GO:0008237">
    <property type="term" value="F:metallopeptidase activity"/>
    <property type="evidence" value="ECO:0007669"/>
    <property type="project" value="UniProtKB-KW"/>
</dbReference>
<keyword evidence="3" id="KW-0645">Protease</keyword>
<evidence type="ECO:0000256" key="8">
    <source>
        <dbReference type="ARBA" id="ARBA00023049"/>
    </source>
</evidence>
<dbReference type="Gene3D" id="3.40.630.10">
    <property type="entry name" value="Zn peptidases"/>
    <property type="match status" value="1"/>
</dbReference>
<dbReference type="InterPro" id="IPR050072">
    <property type="entry name" value="Peptidase_M20A"/>
</dbReference>
<dbReference type="GO" id="GO:0016805">
    <property type="term" value="F:dipeptidase activity"/>
    <property type="evidence" value="ECO:0007669"/>
    <property type="project" value="UniProtKB-KW"/>
</dbReference>
<evidence type="ECO:0000256" key="7">
    <source>
        <dbReference type="ARBA" id="ARBA00022997"/>
    </source>
</evidence>
<dbReference type="EMBL" id="CP072943">
    <property type="protein sequence ID" value="QTX31964.1"/>
    <property type="molecule type" value="Genomic_DNA"/>
</dbReference>